<evidence type="ECO:0000313" key="3">
    <source>
        <dbReference type="EMBL" id="KAK0427664.1"/>
    </source>
</evidence>
<name>A0AA39IQA4_9BILA</name>
<keyword evidence="4" id="KW-1185">Reference proteome</keyword>
<evidence type="ECO:0000256" key="2">
    <source>
        <dbReference type="SAM" id="SignalP"/>
    </source>
</evidence>
<evidence type="ECO:0000256" key="1">
    <source>
        <dbReference type="SAM" id="Phobius"/>
    </source>
</evidence>
<reference evidence="3" key="1">
    <citation type="submission" date="2023-06" db="EMBL/GenBank/DDBJ databases">
        <title>Genomic analysis of the entomopathogenic nematode Steinernema hermaphroditum.</title>
        <authorList>
            <person name="Schwarz E.M."/>
            <person name="Heppert J.K."/>
            <person name="Baniya A."/>
            <person name="Schwartz H.T."/>
            <person name="Tan C.-H."/>
            <person name="Antoshechkin I."/>
            <person name="Sternberg P.W."/>
            <person name="Goodrich-Blair H."/>
            <person name="Dillman A.R."/>
        </authorList>
    </citation>
    <scope>NUCLEOTIDE SEQUENCE</scope>
    <source>
        <strain evidence="3">PS9179</strain>
        <tissue evidence="3">Whole animal</tissue>
    </source>
</reference>
<protein>
    <submittedName>
        <fullName evidence="3">Uncharacterized protein</fullName>
    </submittedName>
</protein>
<dbReference type="Proteomes" id="UP001175271">
    <property type="component" value="Unassembled WGS sequence"/>
</dbReference>
<keyword evidence="1" id="KW-0812">Transmembrane</keyword>
<evidence type="ECO:0000313" key="4">
    <source>
        <dbReference type="Proteomes" id="UP001175271"/>
    </source>
</evidence>
<feature type="chain" id="PRO_5041235450" evidence="2">
    <location>
        <begin position="23"/>
        <end position="73"/>
    </location>
</feature>
<comment type="caution">
    <text evidence="3">The sequence shown here is derived from an EMBL/GenBank/DDBJ whole genome shotgun (WGS) entry which is preliminary data.</text>
</comment>
<keyword evidence="1" id="KW-1133">Transmembrane helix</keyword>
<proteinExistence type="predicted"/>
<feature type="transmembrane region" description="Helical" evidence="1">
    <location>
        <begin position="38"/>
        <end position="65"/>
    </location>
</feature>
<accession>A0AA39IQA4</accession>
<dbReference type="EMBL" id="JAUCMV010000001">
    <property type="protein sequence ID" value="KAK0427664.1"/>
    <property type="molecule type" value="Genomic_DNA"/>
</dbReference>
<feature type="signal peptide" evidence="2">
    <location>
        <begin position="1"/>
        <end position="22"/>
    </location>
</feature>
<keyword evidence="2" id="KW-0732">Signal</keyword>
<gene>
    <name evidence="3" type="ORF">QR680_010352</name>
</gene>
<dbReference type="AlphaFoldDB" id="A0AA39IQA4"/>
<keyword evidence="1" id="KW-0472">Membrane</keyword>
<sequence>MFVSYTHLIIAMSCLLIVTVFADETDETDGLSFNYEVVYLVLALVIGALSIYGFLQVFLCVMAYIRQRRDIAT</sequence>
<organism evidence="3 4">
    <name type="scientific">Steinernema hermaphroditum</name>
    <dbReference type="NCBI Taxonomy" id="289476"/>
    <lineage>
        <taxon>Eukaryota</taxon>
        <taxon>Metazoa</taxon>
        <taxon>Ecdysozoa</taxon>
        <taxon>Nematoda</taxon>
        <taxon>Chromadorea</taxon>
        <taxon>Rhabditida</taxon>
        <taxon>Tylenchina</taxon>
        <taxon>Panagrolaimomorpha</taxon>
        <taxon>Strongyloidoidea</taxon>
        <taxon>Steinernematidae</taxon>
        <taxon>Steinernema</taxon>
    </lineage>
</organism>